<dbReference type="InterPro" id="IPR000073">
    <property type="entry name" value="AB_hydrolase_1"/>
</dbReference>
<comment type="caution">
    <text evidence="2">The sequence shown here is derived from an EMBL/GenBank/DDBJ whole genome shotgun (WGS) entry which is preliminary data.</text>
</comment>
<sequence length="300" mass="32660">MTSRTSIPSQLAEGSHVAEIDGNRIHYEVRGSGPVLIAPTPGWGPSLGYMMPLPALERHCTVVYFDTRHSGESTGPERADAYTLGHFVSDIEGLRQHLGSPMVFLAGHSAGGHQVLAYGIAHSANLLGIICIDGIAAQDELRAREMLKMMESRRSHPFFQARPGFVDTAVQMMTGSDTTARTTDELFAALGPFYFHDPALAAGVFAAMQIDEAVQGYSRAAGFQRDNLLDGLHRIAVPTLIIVGDDDFICDPVSQGARIHERVRDSTLAVIHACGHVPWIEQPSEFDRVCDEWLAVMAPR</sequence>
<dbReference type="AlphaFoldDB" id="A0A916WJ26"/>
<dbReference type="Proteomes" id="UP000606922">
    <property type="component" value="Unassembled WGS sequence"/>
</dbReference>
<dbReference type="RefSeq" id="WP_188510544.1">
    <property type="nucleotide sequence ID" value="NZ_BMGB01000001.1"/>
</dbReference>
<evidence type="ECO:0000259" key="1">
    <source>
        <dbReference type="Pfam" id="PF00561"/>
    </source>
</evidence>
<dbReference type="Gene3D" id="3.40.50.1820">
    <property type="entry name" value="alpha/beta hydrolase"/>
    <property type="match status" value="1"/>
</dbReference>
<organism evidence="2 3">
    <name type="scientific">Conyzicola nivalis</name>
    <dbReference type="NCBI Taxonomy" id="1477021"/>
    <lineage>
        <taxon>Bacteria</taxon>
        <taxon>Bacillati</taxon>
        <taxon>Actinomycetota</taxon>
        <taxon>Actinomycetes</taxon>
        <taxon>Micrococcales</taxon>
        <taxon>Microbacteriaceae</taxon>
        <taxon>Conyzicola</taxon>
    </lineage>
</organism>
<gene>
    <name evidence="2" type="ORF">GCM10010979_20860</name>
</gene>
<dbReference type="PANTHER" id="PTHR43798">
    <property type="entry name" value="MONOACYLGLYCEROL LIPASE"/>
    <property type="match status" value="1"/>
</dbReference>
<dbReference type="PANTHER" id="PTHR43798:SF33">
    <property type="entry name" value="HYDROLASE, PUTATIVE (AFU_ORTHOLOGUE AFUA_2G14860)-RELATED"/>
    <property type="match status" value="1"/>
</dbReference>
<name>A0A916WJ26_9MICO</name>
<dbReference type="GO" id="GO:0003824">
    <property type="term" value="F:catalytic activity"/>
    <property type="evidence" value="ECO:0007669"/>
    <property type="project" value="UniProtKB-ARBA"/>
</dbReference>
<proteinExistence type="predicted"/>
<protein>
    <submittedName>
        <fullName evidence="2">Lipase</fullName>
    </submittedName>
</protein>
<keyword evidence="3" id="KW-1185">Reference proteome</keyword>
<evidence type="ECO:0000313" key="2">
    <source>
        <dbReference type="EMBL" id="GGB05991.1"/>
    </source>
</evidence>
<feature type="domain" description="AB hydrolase-1" evidence="1">
    <location>
        <begin position="53"/>
        <end position="281"/>
    </location>
</feature>
<dbReference type="EMBL" id="BMGB01000001">
    <property type="protein sequence ID" value="GGB05991.1"/>
    <property type="molecule type" value="Genomic_DNA"/>
</dbReference>
<dbReference type="SUPFAM" id="SSF53474">
    <property type="entry name" value="alpha/beta-Hydrolases"/>
    <property type="match status" value="1"/>
</dbReference>
<reference evidence="2" key="1">
    <citation type="journal article" date="2014" name="Int. J. Syst. Evol. Microbiol.">
        <title>Complete genome sequence of Corynebacterium casei LMG S-19264T (=DSM 44701T), isolated from a smear-ripened cheese.</title>
        <authorList>
            <consortium name="US DOE Joint Genome Institute (JGI-PGF)"/>
            <person name="Walter F."/>
            <person name="Albersmeier A."/>
            <person name="Kalinowski J."/>
            <person name="Ruckert C."/>
        </authorList>
    </citation>
    <scope>NUCLEOTIDE SEQUENCE</scope>
    <source>
        <strain evidence="2">CGMCC 1.12813</strain>
    </source>
</reference>
<accession>A0A916WJ26</accession>
<reference evidence="2" key="2">
    <citation type="submission" date="2020-09" db="EMBL/GenBank/DDBJ databases">
        <authorList>
            <person name="Sun Q."/>
            <person name="Zhou Y."/>
        </authorList>
    </citation>
    <scope>NUCLEOTIDE SEQUENCE</scope>
    <source>
        <strain evidence="2">CGMCC 1.12813</strain>
    </source>
</reference>
<dbReference type="GO" id="GO:0016020">
    <property type="term" value="C:membrane"/>
    <property type="evidence" value="ECO:0007669"/>
    <property type="project" value="TreeGrafter"/>
</dbReference>
<evidence type="ECO:0000313" key="3">
    <source>
        <dbReference type="Proteomes" id="UP000606922"/>
    </source>
</evidence>
<dbReference type="Pfam" id="PF00561">
    <property type="entry name" value="Abhydrolase_1"/>
    <property type="match status" value="1"/>
</dbReference>
<dbReference type="InterPro" id="IPR050266">
    <property type="entry name" value="AB_hydrolase_sf"/>
</dbReference>
<dbReference type="InterPro" id="IPR029058">
    <property type="entry name" value="AB_hydrolase_fold"/>
</dbReference>